<comment type="similarity">
    <text evidence="1">Belongs to the LysR transcriptional regulatory family.</text>
</comment>
<evidence type="ECO:0000313" key="6">
    <source>
        <dbReference type="EMBL" id="MBM3090635.1"/>
    </source>
</evidence>
<dbReference type="InterPro" id="IPR017724">
    <property type="entry name" value="Tscrpt_reg_LysR"/>
</dbReference>
<accession>A0AAW4FLK3</accession>
<dbReference type="Pfam" id="PF00126">
    <property type="entry name" value="HTH_1"/>
    <property type="match status" value="1"/>
</dbReference>
<evidence type="ECO:0000256" key="1">
    <source>
        <dbReference type="ARBA" id="ARBA00009437"/>
    </source>
</evidence>
<reference evidence="6 7" key="1">
    <citation type="submission" date="2020-01" db="EMBL/GenBank/DDBJ databases">
        <title>Draft genome assembly of Ensifer adhaerens T173.</title>
        <authorList>
            <person name="Craig J.E."/>
            <person name="Stinchcombe J.R."/>
        </authorList>
    </citation>
    <scope>NUCLEOTIDE SEQUENCE [LARGE SCALE GENOMIC DNA]</scope>
    <source>
        <strain evidence="6 7">T173</strain>
    </source>
</reference>
<dbReference type="InterPro" id="IPR036388">
    <property type="entry name" value="WH-like_DNA-bd_sf"/>
</dbReference>
<dbReference type="EMBL" id="WXFA01000003">
    <property type="protein sequence ID" value="MBM3090635.1"/>
    <property type="molecule type" value="Genomic_DNA"/>
</dbReference>
<dbReference type="Proteomes" id="UP000744980">
    <property type="component" value="Unassembled WGS sequence"/>
</dbReference>
<dbReference type="PRINTS" id="PR00039">
    <property type="entry name" value="HTHLYSR"/>
</dbReference>
<dbReference type="GO" id="GO:0003700">
    <property type="term" value="F:DNA-binding transcription factor activity"/>
    <property type="evidence" value="ECO:0007669"/>
    <property type="project" value="InterPro"/>
</dbReference>
<dbReference type="PANTHER" id="PTHR30126">
    <property type="entry name" value="HTH-TYPE TRANSCRIPTIONAL REGULATOR"/>
    <property type="match status" value="1"/>
</dbReference>
<dbReference type="SUPFAM" id="SSF53850">
    <property type="entry name" value="Periplasmic binding protein-like II"/>
    <property type="match status" value="1"/>
</dbReference>
<gene>
    <name evidence="6" type="ORF">GFB56_07390</name>
</gene>
<dbReference type="InterPro" id="IPR000847">
    <property type="entry name" value="LysR_HTH_N"/>
</dbReference>
<organism evidence="6 7">
    <name type="scientific">Ensifer canadensis</name>
    <dbReference type="NCBI Taxonomy" id="555315"/>
    <lineage>
        <taxon>Bacteria</taxon>
        <taxon>Pseudomonadati</taxon>
        <taxon>Pseudomonadota</taxon>
        <taxon>Alphaproteobacteria</taxon>
        <taxon>Hyphomicrobiales</taxon>
        <taxon>Rhizobiaceae</taxon>
        <taxon>Sinorhizobium/Ensifer group</taxon>
        <taxon>Ensifer</taxon>
    </lineage>
</organism>
<proteinExistence type="inferred from homology"/>
<dbReference type="NCBIfam" id="TIGR03339">
    <property type="entry name" value="phn_lysR"/>
    <property type="match status" value="1"/>
</dbReference>
<evidence type="ECO:0000256" key="4">
    <source>
        <dbReference type="ARBA" id="ARBA00023163"/>
    </source>
</evidence>
<dbReference type="RefSeq" id="WP_025430158.1">
    <property type="nucleotide sequence ID" value="NZ_CP083374.1"/>
</dbReference>
<dbReference type="GO" id="GO:0000976">
    <property type="term" value="F:transcription cis-regulatory region binding"/>
    <property type="evidence" value="ECO:0007669"/>
    <property type="project" value="TreeGrafter"/>
</dbReference>
<name>A0AAW4FLK3_9HYPH</name>
<dbReference type="Gene3D" id="1.10.10.10">
    <property type="entry name" value="Winged helix-like DNA-binding domain superfamily/Winged helix DNA-binding domain"/>
    <property type="match status" value="1"/>
</dbReference>
<sequence length="307" mass="33510">MRYVQLRAFHNVAIHGGFSRAAEALFLTQPAVSDQVRKLEEEYDVLLFNRNKKQVTLTQAGQQLLEVTRRMFDVEQQALDLLSESRALRAGKLRIVADAAHHLLHILAAFRRAYPTVQVSIDAGNTETVITSLHAYEADIGVLGEVPQAGDFDVLKLNSTPIVAFASRDYPLATCQSATFAELAKHPLVMRERGSKTRQKLEAMAAQCGVTLTPLIEAEGREAVREIVAAGGGVGFVSSAEFGQDTRLVPIKIDAPEMLMDEALICLRERSNGKLVHAFYEIARKLTQSAEDVTAGDAKPSGAATRA</sequence>
<comment type="caution">
    <text evidence="6">The sequence shown here is derived from an EMBL/GenBank/DDBJ whole genome shotgun (WGS) entry which is preliminary data.</text>
</comment>
<dbReference type="SUPFAM" id="SSF46785">
    <property type="entry name" value="Winged helix' DNA-binding domain"/>
    <property type="match status" value="1"/>
</dbReference>
<keyword evidence="4" id="KW-0804">Transcription</keyword>
<dbReference type="InterPro" id="IPR005119">
    <property type="entry name" value="LysR_subst-bd"/>
</dbReference>
<dbReference type="InterPro" id="IPR036390">
    <property type="entry name" value="WH_DNA-bd_sf"/>
</dbReference>
<evidence type="ECO:0000313" key="7">
    <source>
        <dbReference type="Proteomes" id="UP000744980"/>
    </source>
</evidence>
<evidence type="ECO:0000256" key="3">
    <source>
        <dbReference type="ARBA" id="ARBA00023125"/>
    </source>
</evidence>
<dbReference type="Pfam" id="PF03466">
    <property type="entry name" value="LysR_substrate"/>
    <property type="match status" value="1"/>
</dbReference>
<dbReference type="FunFam" id="1.10.10.10:FF:000001">
    <property type="entry name" value="LysR family transcriptional regulator"/>
    <property type="match status" value="1"/>
</dbReference>
<dbReference type="PROSITE" id="PS50931">
    <property type="entry name" value="HTH_LYSR"/>
    <property type="match status" value="1"/>
</dbReference>
<evidence type="ECO:0000256" key="2">
    <source>
        <dbReference type="ARBA" id="ARBA00023015"/>
    </source>
</evidence>
<dbReference type="CDD" id="cd05466">
    <property type="entry name" value="PBP2_LTTR_substrate"/>
    <property type="match status" value="1"/>
</dbReference>
<dbReference type="PANTHER" id="PTHR30126:SF94">
    <property type="entry name" value="LYSR FAMILY TRANSCRIPTIONAL REGULATOR"/>
    <property type="match status" value="1"/>
</dbReference>
<keyword evidence="2" id="KW-0805">Transcription regulation</keyword>
<evidence type="ECO:0000259" key="5">
    <source>
        <dbReference type="PROSITE" id="PS50931"/>
    </source>
</evidence>
<keyword evidence="3" id="KW-0238">DNA-binding</keyword>
<dbReference type="AlphaFoldDB" id="A0AAW4FLK3"/>
<keyword evidence="7" id="KW-1185">Reference proteome</keyword>
<protein>
    <submittedName>
        <fullName evidence="6">LysR family transcriptional regulator</fullName>
    </submittedName>
</protein>
<dbReference type="Gene3D" id="3.40.190.290">
    <property type="match status" value="1"/>
</dbReference>
<feature type="domain" description="HTH lysR-type" evidence="5">
    <location>
        <begin position="1"/>
        <end position="58"/>
    </location>
</feature>